<evidence type="ECO:0000313" key="2">
    <source>
        <dbReference type="Proteomes" id="UP001221757"/>
    </source>
</evidence>
<dbReference type="Proteomes" id="UP001221757">
    <property type="component" value="Unassembled WGS sequence"/>
</dbReference>
<name>A0AAD7GQH4_MYCRO</name>
<protein>
    <submittedName>
        <fullName evidence="1">Uncharacterized protein</fullName>
    </submittedName>
</protein>
<evidence type="ECO:0000313" key="1">
    <source>
        <dbReference type="EMBL" id="KAJ7701404.1"/>
    </source>
</evidence>
<feature type="non-terminal residue" evidence="1">
    <location>
        <position position="74"/>
    </location>
</feature>
<reference evidence="1" key="1">
    <citation type="submission" date="2023-03" db="EMBL/GenBank/DDBJ databases">
        <title>Massive genome expansion in bonnet fungi (Mycena s.s.) driven by repeated elements and novel gene families across ecological guilds.</title>
        <authorList>
            <consortium name="Lawrence Berkeley National Laboratory"/>
            <person name="Harder C.B."/>
            <person name="Miyauchi S."/>
            <person name="Viragh M."/>
            <person name="Kuo A."/>
            <person name="Thoen E."/>
            <person name="Andreopoulos B."/>
            <person name="Lu D."/>
            <person name="Skrede I."/>
            <person name="Drula E."/>
            <person name="Henrissat B."/>
            <person name="Morin E."/>
            <person name="Kohler A."/>
            <person name="Barry K."/>
            <person name="LaButti K."/>
            <person name="Morin E."/>
            <person name="Salamov A."/>
            <person name="Lipzen A."/>
            <person name="Mereny Z."/>
            <person name="Hegedus B."/>
            <person name="Baldrian P."/>
            <person name="Stursova M."/>
            <person name="Weitz H."/>
            <person name="Taylor A."/>
            <person name="Grigoriev I.V."/>
            <person name="Nagy L.G."/>
            <person name="Martin F."/>
            <person name="Kauserud H."/>
        </authorList>
    </citation>
    <scope>NUCLEOTIDE SEQUENCE</scope>
    <source>
        <strain evidence="1">CBHHK067</strain>
    </source>
</reference>
<comment type="caution">
    <text evidence="1">The sequence shown here is derived from an EMBL/GenBank/DDBJ whole genome shotgun (WGS) entry which is preliminary data.</text>
</comment>
<dbReference type="AlphaFoldDB" id="A0AAD7GQH4"/>
<dbReference type="EMBL" id="JARKIE010000017">
    <property type="protein sequence ID" value="KAJ7701404.1"/>
    <property type="molecule type" value="Genomic_DNA"/>
</dbReference>
<feature type="non-terminal residue" evidence="1">
    <location>
        <position position="1"/>
    </location>
</feature>
<gene>
    <name evidence="1" type="ORF">B0H17DRAFT_893062</name>
</gene>
<sequence>NLSAEDLNDIRAFNFKVDTQVTDATYNKLSLAFLQLANLSSIYVLQKRIAFLSGVKAVKYDCCINSCMCFTGRY</sequence>
<proteinExistence type="predicted"/>
<accession>A0AAD7GQH4</accession>
<keyword evidence="2" id="KW-1185">Reference proteome</keyword>
<organism evidence="1 2">
    <name type="scientific">Mycena rosella</name>
    <name type="common">Pink bonnet</name>
    <name type="synonym">Agaricus rosellus</name>
    <dbReference type="NCBI Taxonomy" id="1033263"/>
    <lineage>
        <taxon>Eukaryota</taxon>
        <taxon>Fungi</taxon>
        <taxon>Dikarya</taxon>
        <taxon>Basidiomycota</taxon>
        <taxon>Agaricomycotina</taxon>
        <taxon>Agaricomycetes</taxon>
        <taxon>Agaricomycetidae</taxon>
        <taxon>Agaricales</taxon>
        <taxon>Marasmiineae</taxon>
        <taxon>Mycenaceae</taxon>
        <taxon>Mycena</taxon>
    </lineage>
</organism>